<protein>
    <submittedName>
        <fullName evidence="2">Uncharacterized protein</fullName>
    </submittedName>
</protein>
<evidence type="ECO:0000256" key="1">
    <source>
        <dbReference type="SAM" id="Phobius"/>
    </source>
</evidence>
<feature type="transmembrane region" description="Helical" evidence="1">
    <location>
        <begin position="38"/>
        <end position="61"/>
    </location>
</feature>
<feature type="transmembrane region" description="Helical" evidence="1">
    <location>
        <begin position="81"/>
        <end position="101"/>
    </location>
</feature>
<dbReference type="EMBL" id="JH159151">
    <property type="protein sequence ID" value="EGZ27809.1"/>
    <property type="molecule type" value="Genomic_DNA"/>
</dbReference>
<dbReference type="RefSeq" id="XP_009515084.1">
    <property type="nucleotide sequence ID" value="XM_009516789.1"/>
</dbReference>
<sequence length="321" mass="36106">MIARILAKTVALRQAVQVELQGKYSTQRVQALFKYHDYVSTLCVLLVLLVTPLPCFLLILIVDAVPLRPISEGIESSQLFFVRAFVSFWIASITAFGQIKHMFPLVPLSNVKIIYLGGIVAGATVSAMYALTLVIGYPLPFGIVAVSPVWVFLLLAPLFSWMKRAHADPVVRAMLFDQNSPSVTTTCALMAAKVLQMSLSFYDIELVVRRMKALKMESRDGKAFGDDDRAGHTKENVSDTTSTSVKYRYVVELRKVLYITEFVMLVNYVEVVIPVIFSAYLLAMYHLPNGTYYDQMAEMDDIRLREAVFNVLLYAALQLEY</sequence>
<dbReference type="GeneID" id="20644673"/>
<keyword evidence="3" id="KW-1185">Reference proteome</keyword>
<evidence type="ECO:0000313" key="2">
    <source>
        <dbReference type="EMBL" id="EGZ27809.1"/>
    </source>
</evidence>
<keyword evidence="1" id="KW-0812">Transmembrane</keyword>
<feature type="transmembrane region" description="Helical" evidence="1">
    <location>
        <begin position="113"/>
        <end position="135"/>
    </location>
</feature>
<feature type="transmembrane region" description="Helical" evidence="1">
    <location>
        <begin position="141"/>
        <end position="162"/>
    </location>
</feature>
<organism evidence="2 3">
    <name type="scientific">Phytophthora sojae (strain P6497)</name>
    <name type="common">Soybean stem and root rot agent</name>
    <name type="synonym">Phytophthora megasperma f. sp. glycines</name>
    <dbReference type="NCBI Taxonomy" id="1094619"/>
    <lineage>
        <taxon>Eukaryota</taxon>
        <taxon>Sar</taxon>
        <taxon>Stramenopiles</taxon>
        <taxon>Oomycota</taxon>
        <taxon>Peronosporomycetes</taxon>
        <taxon>Peronosporales</taxon>
        <taxon>Peronosporaceae</taxon>
        <taxon>Phytophthora</taxon>
    </lineage>
</organism>
<dbReference type="InParanoid" id="G4YK47"/>
<name>G4YK47_PHYSP</name>
<feature type="transmembrane region" description="Helical" evidence="1">
    <location>
        <begin position="256"/>
        <end position="283"/>
    </location>
</feature>
<accession>G4YK47</accession>
<dbReference type="KEGG" id="psoj:PHYSODRAFT_321538"/>
<dbReference type="AlphaFoldDB" id="G4YK47"/>
<keyword evidence="1" id="KW-0472">Membrane</keyword>
<reference evidence="2 3" key="1">
    <citation type="journal article" date="2006" name="Science">
        <title>Phytophthora genome sequences uncover evolutionary origins and mechanisms of pathogenesis.</title>
        <authorList>
            <person name="Tyler B.M."/>
            <person name="Tripathy S."/>
            <person name="Zhang X."/>
            <person name="Dehal P."/>
            <person name="Jiang R.H."/>
            <person name="Aerts A."/>
            <person name="Arredondo F.D."/>
            <person name="Baxter L."/>
            <person name="Bensasson D."/>
            <person name="Beynon J.L."/>
            <person name="Chapman J."/>
            <person name="Damasceno C.M."/>
            <person name="Dorrance A.E."/>
            <person name="Dou D."/>
            <person name="Dickerman A.W."/>
            <person name="Dubchak I.L."/>
            <person name="Garbelotto M."/>
            <person name="Gijzen M."/>
            <person name="Gordon S.G."/>
            <person name="Govers F."/>
            <person name="Grunwald N.J."/>
            <person name="Huang W."/>
            <person name="Ivors K.L."/>
            <person name="Jones R.W."/>
            <person name="Kamoun S."/>
            <person name="Krampis K."/>
            <person name="Lamour K.H."/>
            <person name="Lee M.K."/>
            <person name="McDonald W.H."/>
            <person name="Medina M."/>
            <person name="Meijer H.J."/>
            <person name="Nordberg E.K."/>
            <person name="Maclean D.J."/>
            <person name="Ospina-Giraldo M.D."/>
            <person name="Morris P.F."/>
            <person name="Phuntumart V."/>
            <person name="Putnam N.H."/>
            <person name="Rash S."/>
            <person name="Rose J.K."/>
            <person name="Sakihama Y."/>
            <person name="Salamov A.A."/>
            <person name="Savidor A."/>
            <person name="Scheuring C.F."/>
            <person name="Smith B.M."/>
            <person name="Sobral B.W."/>
            <person name="Terry A."/>
            <person name="Torto-Alalibo T.A."/>
            <person name="Win J."/>
            <person name="Xu Z."/>
            <person name="Zhang H."/>
            <person name="Grigoriev I.V."/>
            <person name="Rokhsar D.S."/>
            <person name="Boore J.L."/>
        </authorList>
    </citation>
    <scope>NUCLEOTIDE SEQUENCE [LARGE SCALE GENOMIC DNA]</scope>
    <source>
        <strain evidence="2 3">P6497</strain>
    </source>
</reference>
<evidence type="ECO:0000313" key="3">
    <source>
        <dbReference type="Proteomes" id="UP000002640"/>
    </source>
</evidence>
<proteinExistence type="predicted"/>
<keyword evidence="1" id="KW-1133">Transmembrane helix</keyword>
<dbReference type="Proteomes" id="UP000002640">
    <property type="component" value="Unassembled WGS sequence"/>
</dbReference>
<gene>
    <name evidence="2" type="ORF">PHYSODRAFT_321538</name>
</gene>